<feature type="compositionally biased region" description="Basic residues" evidence="1">
    <location>
        <begin position="67"/>
        <end position="76"/>
    </location>
</feature>
<dbReference type="Proteomes" id="UP001497453">
    <property type="component" value="Chromosome 8"/>
</dbReference>
<name>A0ABP1E502_9APHY</name>
<keyword evidence="3" id="KW-1185">Reference proteome</keyword>
<feature type="compositionally biased region" description="Basic and acidic residues" evidence="1">
    <location>
        <begin position="48"/>
        <end position="59"/>
    </location>
</feature>
<dbReference type="EMBL" id="OZ037951">
    <property type="protein sequence ID" value="CAL1714622.1"/>
    <property type="molecule type" value="Genomic_DNA"/>
</dbReference>
<protein>
    <submittedName>
        <fullName evidence="2">Uncharacterized protein</fullName>
    </submittedName>
</protein>
<feature type="compositionally biased region" description="Basic and acidic residues" evidence="1">
    <location>
        <begin position="28"/>
        <end position="39"/>
    </location>
</feature>
<feature type="compositionally biased region" description="Polar residues" evidence="1">
    <location>
        <begin position="1"/>
        <end position="16"/>
    </location>
</feature>
<evidence type="ECO:0000313" key="3">
    <source>
        <dbReference type="Proteomes" id="UP001497453"/>
    </source>
</evidence>
<organism evidence="2 3">
    <name type="scientific">Somion occarium</name>
    <dbReference type="NCBI Taxonomy" id="3059160"/>
    <lineage>
        <taxon>Eukaryota</taxon>
        <taxon>Fungi</taxon>
        <taxon>Dikarya</taxon>
        <taxon>Basidiomycota</taxon>
        <taxon>Agaricomycotina</taxon>
        <taxon>Agaricomycetes</taxon>
        <taxon>Polyporales</taxon>
        <taxon>Cerrenaceae</taxon>
        <taxon>Somion</taxon>
    </lineage>
</organism>
<evidence type="ECO:0000256" key="1">
    <source>
        <dbReference type="SAM" id="MobiDB-lite"/>
    </source>
</evidence>
<proteinExistence type="predicted"/>
<feature type="region of interest" description="Disordered" evidence="1">
    <location>
        <begin position="1"/>
        <end position="76"/>
    </location>
</feature>
<evidence type="ECO:0000313" key="2">
    <source>
        <dbReference type="EMBL" id="CAL1714622.1"/>
    </source>
</evidence>
<gene>
    <name evidence="2" type="ORF">GFSPODELE1_LOCUS9851</name>
</gene>
<accession>A0ABP1E502</accession>
<sequence>MASTEPISSMSATTSRHFPMRLSQRTSSSRERRARRDYADNWPFPKPRSRELRRTHSKDIPLSSSHPNRRRTLRRKQGVLHLREIFKRGAMEIQMMELKLQP</sequence>
<reference evidence="3" key="1">
    <citation type="submission" date="2024-04" db="EMBL/GenBank/DDBJ databases">
        <authorList>
            <person name="Shaw F."/>
            <person name="Minotto A."/>
        </authorList>
    </citation>
    <scope>NUCLEOTIDE SEQUENCE [LARGE SCALE GENOMIC DNA]</scope>
</reference>